<dbReference type="InterPro" id="IPR024072">
    <property type="entry name" value="DHFR-like_dom_sf"/>
</dbReference>
<dbReference type="PANTHER" id="PTHR38011">
    <property type="entry name" value="DIHYDROFOLATE REDUCTASE FAMILY PROTEIN (AFU_ORTHOLOGUE AFUA_8G06820)"/>
    <property type="match status" value="1"/>
</dbReference>
<reference evidence="2 3" key="1">
    <citation type="submission" date="2018-11" db="EMBL/GenBank/DDBJ databases">
        <title>Complete genome sequence of Nocardioides baekrokdamisoli strain KCTC 39748.</title>
        <authorList>
            <person name="Kang S.W."/>
            <person name="Lee K.C."/>
            <person name="Kim K.K."/>
            <person name="Kim J.S."/>
            <person name="Kim D.S."/>
            <person name="Ko S.H."/>
            <person name="Yang S.H."/>
            <person name="Shin Y.K."/>
            <person name="Lee J.S."/>
        </authorList>
    </citation>
    <scope>NUCLEOTIDE SEQUENCE [LARGE SCALE GENOMIC DNA]</scope>
    <source>
        <strain evidence="2 3">KCTC 39748</strain>
    </source>
</reference>
<accession>A0A3G9IM60</accession>
<dbReference type="OrthoDB" id="3427770at2"/>
<dbReference type="Gene3D" id="3.40.430.10">
    <property type="entry name" value="Dihydrofolate Reductase, subunit A"/>
    <property type="match status" value="1"/>
</dbReference>
<dbReference type="GO" id="GO:0008703">
    <property type="term" value="F:5-amino-6-(5-phosphoribosylamino)uracil reductase activity"/>
    <property type="evidence" value="ECO:0007669"/>
    <property type="project" value="InterPro"/>
</dbReference>
<feature type="domain" description="Bacterial bifunctional deaminase-reductase C-terminal" evidence="1">
    <location>
        <begin position="4"/>
        <end position="177"/>
    </location>
</feature>
<dbReference type="KEGG" id="nbe:Back2_13820"/>
<evidence type="ECO:0000259" key="1">
    <source>
        <dbReference type="Pfam" id="PF01872"/>
    </source>
</evidence>
<sequence length="188" mass="20086">MSRIVYATATSLDGYLADADNSLDWLFAVDGGDDAIAEGETFMAGVTVYVEGSTTYLWVLEHERVLDEPSKWQTFYGDRKTFVFSSRPDLTLVPGADIEVLNGPVEQHIDTILAAAGDGDVLLAGGGALAAAFAEIGRLDAIYLSIAPVTLGAGAPLLPARFDSTRLRLTAVHQTGQFIQAEYEVLSD</sequence>
<dbReference type="Proteomes" id="UP000271573">
    <property type="component" value="Chromosome"/>
</dbReference>
<evidence type="ECO:0000313" key="2">
    <source>
        <dbReference type="EMBL" id="BBH17095.1"/>
    </source>
</evidence>
<gene>
    <name evidence="2" type="ORF">Back2_13820</name>
</gene>
<name>A0A3G9IM60_9ACTN</name>
<keyword evidence="3" id="KW-1185">Reference proteome</keyword>
<dbReference type="PANTHER" id="PTHR38011:SF11">
    <property type="entry name" value="2,5-DIAMINO-6-RIBOSYLAMINO-4(3H)-PYRIMIDINONE 5'-PHOSPHATE REDUCTASE"/>
    <property type="match status" value="1"/>
</dbReference>
<dbReference type="AlphaFoldDB" id="A0A3G9IM60"/>
<dbReference type="Pfam" id="PF01872">
    <property type="entry name" value="RibD_C"/>
    <property type="match status" value="1"/>
</dbReference>
<dbReference type="EMBL" id="AP019307">
    <property type="protein sequence ID" value="BBH17095.1"/>
    <property type="molecule type" value="Genomic_DNA"/>
</dbReference>
<dbReference type="InterPro" id="IPR050765">
    <property type="entry name" value="Riboflavin_Biosynth_HTPR"/>
</dbReference>
<proteinExistence type="predicted"/>
<dbReference type="SUPFAM" id="SSF53597">
    <property type="entry name" value="Dihydrofolate reductase-like"/>
    <property type="match status" value="1"/>
</dbReference>
<dbReference type="GO" id="GO:0009231">
    <property type="term" value="P:riboflavin biosynthetic process"/>
    <property type="evidence" value="ECO:0007669"/>
    <property type="project" value="InterPro"/>
</dbReference>
<dbReference type="RefSeq" id="WP_125567985.1">
    <property type="nucleotide sequence ID" value="NZ_AP019307.1"/>
</dbReference>
<dbReference type="InterPro" id="IPR002734">
    <property type="entry name" value="RibDG_C"/>
</dbReference>
<organism evidence="2 3">
    <name type="scientific">Nocardioides baekrokdamisoli</name>
    <dbReference type="NCBI Taxonomy" id="1804624"/>
    <lineage>
        <taxon>Bacteria</taxon>
        <taxon>Bacillati</taxon>
        <taxon>Actinomycetota</taxon>
        <taxon>Actinomycetes</taxon>
        <taxon>Propionibacteriales</taxon>
        <taxon>Nocardioidaceae</taxon>
        <taxon>Nocardioides</taxon>
    </lineage>
</organism>
<protein>
    <submittedName>
        <fullName evidence="2">Dihydrofolate reductase</fullName>
    </submittedName>
</protein>
<evidence type="ECO:0000313" key="3">
    <source>
        <dbReference type="Proteomes" id="UP000271573"/>
    </source>
</evidence>